<dbReference type="OrthoDB" id="9791248at2"/>
<dbReference type="Proteomes" id="UP000005615">
    <property type="component" value="Unassembled WGS sequence"/>
</dbReference>
<keyword evidence="10" id="KW-0418">Kinase</keyword>
<sequence>MSTAALIEWLAVAFGLAYLILAMREHIACWIMAFISTSLFLWLFWEAKLIMESALQVYYLIMAVYGYWQWTSGEQGQQRTIQTLGPSQHAFIVAGIAVLTLGSGYWLEQNTDAVQPYLDSFTTWGAIITTYLVAIKVLENWLYWIVIDLASMQLYANSELWVTVGLFGLYVVLAVLGYWTWRQHFQTQNANS</sequence>
<reference evidence="10 11" key="1">
    <citation type="journal article" date="2011" name="J. Bacteriol.">
        <title>Genome sequence of strain IMCC3088, a proteorhodopsin-containing marine bacterium belonging to the OM60/NOR5 clade.</title>
        <authorList>
            <person name="Jang Y."/>
            <person name="Oh H.M."/>
            <person name="Kang I."/>
            <person name="Lee K."/>
            <person name="Yang S.J."/>
            <person name="Cho J.C."/>
        </authorList>
    </citation>
    <scope>NUCLEOTIDE SEQUENCE [LARGE SCALE GENOMIC DNA]</scope>
    <source>
        <strain evidence="10 11">IMCC3088</strain>
    </source>
</reference>
<keyword evidence="8" id="KW-1133">Transmembrane helix</keyword>
<dbReference type="PANTHER" id="PTHR36122:SF2">
    <property type="entry name" value="NICOTINAMIDE RIBOSIDE TRANSPORTER PNUC"/>
    <property type="match status" value="1"/>
</dbReference>
<evidence type="ECO:0000256" key="5">
    <source>
        <dbReference type="ARBA" id="ARBA00022448"/>
    </source>
</evidence>
<dbReference type="EMBL" id="AEIG01000034">
    <property type="protein sequence ID" value="EGG29773.1"/>
    <property type="molecule type" value="Genomic_DNA"/>
</dbReference>
<accession>F3L1S0</accession>
<dbReference type="RefSeq" id="WP_009575705.1">
    <property type="nucleotide sequence ID" value="NZ_AEIG01000034.1"/>
</dbReference>
<evidence type="ECO:0000313" key="10">
    <source>
        <dbReference type="EMBL" id="EGG29773.1"/>
    </source>
</evidence>
<keyword evidence="7" id="KW-0812">Transmembrane</keyword>
<keyword evidence="9" id="KW-0472">Membrane</keyword>
<dbReference type="InterPro" id="IPR006419">
    <property type="entry name" value="NMN_transpt_PnuC"/>
</dbReference>
<evidence type="ECO:0000256" key="2">
    <source>
        <dbReference type="ARBA" id="ARBA00004651"/>
    </source>
</evidence>
<keyword evidence="5" id="KW-0813">Transport</keyword>
<comment type="similarity">
    <text evidence="3">Belongs to the nicotinamide ribonucleoside (NR) uptake permease (TC 4.B.1) family.</text>
</comment>
<comment type="subcellular location">
    <subcellularLocation>
        <location evidence="2">Cell membrane</location>
        <topology evidence="2">Multi-pass membrane protein</topology>
    </subcellularLocation>
</comment>
<keyword evidence="10" id="KW-0808">Transferase</keyword>
<comment type="caution">
    <text evidence="10">The sequence shown here is derived from an EMBL/GenBank/DDBJ whole genome shotgun (WGS) entry which is preliminary data.</text>
</comment>
<evidence type="ECO:0000256" key="6">
    <source>
        <dbReference type="ARBA" id="ARBA00022475"/>
    </source>
</evidence>
<evidence type="ECO:0000256" key="7">
    <source>
        <dbReference type="ARBA" id="ARBA00022692"/>
    </source>
</evidence>
<dbReference type="STRING" id="2518989.IMCC3088_1410"/>
<comment type="function">
    <text evidence="1">Required for nicotinamide riboside transport across the inner membrane.</text>
</comment>
<dbReference type="GO" id="GO:0034257">
    <property type="term" value="F:nicotinamide riboside transmembrane transporter activity"/>
    <property type="evidence" value="ECO:0007669"/>
    <property type="project" value="InterPro"/>
</dbReference>
<evidence type="ECO:0000256" key="9">
    <source>
        <dbReference type="ARBA" id="ARBA00023136"/>
    </source>
</evidence>
<dbReference type="NCBIfam" id="TIGR01528">
    <property type="entry name" value="NMN_trans_PnuC"/>
    <property type="match status" value="1"/>
</dbReference>
<keyword evidence="11" id="KW-1185">Reference proteome</keyword>
<dbReference type="GO" id="GO:0005886">
    <property type="term" value="C:plasma membrane"/>
    <property type="evidence" value="ECO:0007669"/>
    <property type="project" value="UniProtKB-SubCell"/>
</dbReference>
<dbReference type="eggNOG" id="COG3201">
    <property type="taxonomic scope" value="Bacteria"/>
</dbReference>
<organism evidence="10 11">
    <name type="scientific">Aequoribacter fuscus</name>
    <dbReference type="NCBI Taxonomy" id="2518989"/>
    <lineage>
        <taxon>Bacteria</taxon>
        <taxon>Pseudomonadati</taxon>
        <taxon>Pseudomonadota</taxon>
        <taxon>Gammaproteobacteria</taxon>
        <taxon>Cellvibrionales</taxon>
        <taxon>Halieaceae</taxon>
        <taxon>Aequoribacter</taxon>
    </lineage>
</organism>
<dbReference type="GO" id="GO:0016301">
    <property type="term" value="F:kinase activity"/>
    <property type="evidence" value="ECO:0007669"/>
    <property type="project" value="UniProtKB-KW"/>
</dbReference>
<evidence type="ECO:0000256" key="1">
    <source>
        <dbReference type="ARBA" id="ARBA00002672"/>
    </source>
</evidence>
<evidence type="ECO:0000256" key="3">
    <source>
        <dbReference type="ARBA" id="ARBA00006669"/>
    </source>
</evidence>
<gene>
    <name evidence="10" type="ORF">IMCC3088_1410</name>
</gene>
<dbReference type="AlphaFoldDB" id="F3L1S0"/>
<evidence type="ECO:0000256" key="4">
    <source>
        <dbReference type="ARBA" id="ARBA00017522"/>
    </source>
</evidence>
<dbReference type="PANTHER" id="PTHR36122">
    <property type="entry name" value="NICOTINAMIDE RIBOSIDE TRANSPORTER PNUC"/>
    <property type="match status" value="1"/>
</dbReference>
<protein>
    <recommendedName>
        <fullName evidence="4">Nicotinamide riboside transporter PnuC</fullName>
    </recommendedName>
</protein>
<dbReference type="Pfam" id="PF04973">
    <property type="entry name" value="NMN_transporter"/>
    <property type="match status" value="1"/>
</dbReference>
<name>F3L1S0_9GAMM</name>
<keyword evidence="6" id="KW-1003">Cell membrane</keyword>
<proteinExistence type="inferred from homology"/>
<evidence type="ECO:0000256" key="8">
    <source>
        <dbReference type="ARBA" id="ARBA00022989"/>
    </source>
</evidence>
<evidence type="ECO:0000313" key="11">
    <source>
        <dbReference type="Proteomes" id="UP000005615"/>
    </source>
</evidence>